<evidence type="ECO:0000313" key="2">
    <source>
        <dbReference type="EMBL" id="MXU93575.1"/>
    </source>
</evidence>
<keyword evidence="1" id="KW-0732">Signal</keyword>
<dbReference type="EMBL" id="GIFC01011492">
    <property type="protein sequence ID" value="MXU93575.1"/>
    <property type="molecule type" value="Transcribed_RNA"/>
</dbReference>
<organism evidence="2">
    <name type="scientific">Ixodes ricinus</name>
    <name type="common">Common tick</name>
    <name type="synonym">Acarus ricinus</name>
    <dbReference type="NCBI Taxonomy" id="34613"/>
    <lineage>
        <taxon>Eukaryota</taxon>
        <taxon>Metazoa</taxon>
        <taxon>Ecdysozoa</taxon>
        <taxon>Arthropoda</taxon>
        <taxon>Chelicerata</taxon>
        <taxon>Arachnida</taxon>
        <taxon>Acari</taxon>
        <taxon>Parasitiformes</taxon>
        <taxon>Ixodida</taxon>
        <taxon>Ixodoidea</taxon>
        <taxon>Ixodidae</taxon>
        <taxon>Ixodinae</taxon>
        <taxon>Ixodes</taxon>
    </lineage>
</organism>
<feature type="signal peptide" evidence="1">
    <location>
        <begin position="1"/>
        <end position="19"/>
    </location>
</feature>
<name>A0A6B0UV80_IXORI</name>
<feature type="chain" id="PRO_5025522895" evidence="1">
    <location>
        <begin position="20"/>
        <end position="148"/>
    </location>
</feature>
<reference evidence="2" key="1">
    <citation type="submission" date="2019-12" db="EMBL/GenBank/DDBJ databases">
        <title>An insight into the sialome of adult female Ixodes ricinus ticks feeding for 6 days.</title>
        <authorList>
            <person name="Perner J."/>
            <person name="Ribeiro J.M.C."/>
        </authorList>
    </citation>
    <scope>NUCLEOTIDE SEQUENCE</scope>
    <source>
        <strain evidence="2">Semi-engorged</strain>
        <tissue evidence="2">Salivary glands</tissue>
    </source>
</reference>
<evidence type="ECO:0000256" key="1">
    <source>
        <dbReference type="SAM" id="SignalP"/>
    </source>
</evidence>
<sequence length="148" mass="16718">MSSPWRLNSVLLTLRVVRLRSLESATTTQNLELVKAVRATLSSRRLLSVQSPRQPIRSLTATWLRPVASSSVSLCERRTRRPLVVTLVAFLMRTLCSRVLRESKSVRMLSLRSPRALSVSSTCWDTSLWKKTSGSLNEYRSVWSSGLV</sequence>
<accession>A0A6B0UV80</accession>
<protein>
    <submittedName>
        <fullName evidence="2">Putative secreted protein</fullName>
    </submittedName>
</protein>
<proteinExistence type="predicted"/>
<dbReference type="AlphaFoldDB" id="A0A6B0UV80"/>